<feature type="signal peptide" evidence="4">
    <location>
        <begin position="1"/>
        <end position="18"/>
    </location>
</feature>
<gene>
    <name evidence="5" type="ORF">J3998_08830</name>
</gene>
<sequence>MKRILSLFVVSVSLLSGACTVTETKSSASMTSPSPDSPLATQVDPQGQYKLLLDLAVMELKQKRYQQAEPMLQKLRKLSRSDIQVYRMLAQAYEGQQKQHLALLAWQQISQFEDHTIDDESEYARLALIEDQYQIAEHIYQQWLDSENVNHRLSALNNLGFSCLLQKDFPRARQYFQQALKIDPLNSKALNNLILVDALTGR</sequence>
<dbReference type="PROSITE" id="PS50005">
    <property type="entry name" value="TPR"/>
    <property type="match status" value="1"/>
</dbReference>
<evidence type="ECO:0000256" key="2">
    <source>
        <dbReference type="ARBA" id="ARBA00022803"/>
    </source>
</evidence>
<dbReference type="SMART" id="SM00028">
    <property type="entry name" value="TPR"/>
    <property type="match status" value="3"/>
</dbReference>
<keyword evidence="2 3" id="KW-0802">TPR repeat</keyword>
<dbReference type="Proteomes" id="UP000664835">
    <property type="component" value="Unassembled WGS sequence"/>
</dbReference>
<dbReference type="SUPFAM" id="SSF81901">
    <property type="entry name" value="HCP-like"/>
    <property type="match status" value="1"/>
</dbReference>
<comment type="caution">
    <text evidence="5">The sequence shown here is derived from an EMBL/GenBank/DDBJ whole genome shotgun (WGS) entry which is preliminary data.</text>
</comment>
<proteinExistence type="predicted"/>
<name>A0ABS3Q6B9_9GAMM</name>
<feature type="repeat" description="TPR" evidence="3">
    <location>
        <begin position="153"/>
        <end position="186"/>
    </location>
</feature>
<reference evidence="5 6" key="1">
    <citation type="submission" date="2021-03" db="EMBL/GenBank/DDBJ databases">
        <title>Thiomicrorhabdus sp.nov.,novel sulfur-oxidizing bacteria isolated from coastal sediment.</title>
        <authorList>
            <person name="Liu X."/>
        </authorList>
    </citation>
    <scope>NUCLEOTIDE SEQUENCE [LARGE SCALE GENOMIC DNA]</scope>
    <source>
        <strain evidence="5 6">6S2-11</strain>
    </source>
</reference>
<dbReference type="Gene3D" id="1.25.40.10">
    <property type="entry name" value="Tetratricopeptide repeat domain"/>
    <property type="match status" value="2"/>
</dbReference>
<dbReference type="InterPro" id="IPR013105">
    <property type="entry name" value="TPR_2"/>
</dbReference>
<accession>A0ABS3Q6B9</accession>
<keyword evidence="6" id="KW-1185">Reference proteome</keyword>
<evidence type="ECO:0000256" key="1">
    <source>
        <dbReference type="ARBA" id="ARBA00022737"/>
    </source>
</evidence>
<keyword evidence="4" id="KW-0732">Signal</keyword>
<evidence type="ECO:0000313" key="5">
    <source>
        <dbReference type="EMBL" id="MBO1927678.1"/>
    </source>
</evidence>
<feature type="chain" id="PRO_5046267225" evidence="4">
    <location>
        <begin position="19"/>
        <end position="202"/>
    </location>
</feature>
<keyword evidence="1" id="KW-0677">Repeat</keyword>
<dbReference type="InterPro" id="IPR011990">
    <property type="entry name" value="TPR-like_helical_dom_sf"/>
</dbReference>
<organism evidence="5 6">
    <name type="scientific">Thiomicrorhabdus marina</name>
    <dbReference type="NCBI Taxonomy" id="2818442"/>
    <lineage>
        <taxon>Bacteria</taxon>
        <taxon>Pseudomonadati</taxon>
        <taxon>Pseudomonadota</taxon>
        <taxon>Gammaproteobacteria</taxon>
        <taxon>Thiotrichales</taxon>
        <taxon>Piscirickettsiaceae</taxon>
        <taxon>Thiomicrorhabdus</taxon>
    </lineage>
</organism>
<evidence type="ECO:0000256" key="4">
    <source>
        <dbReference type="SAM" id="SignalP"/>
    </source>
</evidence>
<dbReference type="Pfam" id="PF07719">
    <property type="entry name" value="TPR_2"/>
    <property type="match status" value="1"/>
</dbReference>
<dbReference type="InterPro" id="IPR019734">
    <property type="entry name" value="TPR_rpt"/>
</dbReference>
<evidence type="ECO:0000313" key="6">
    <source>
        <dbReference type="Proteomes" id="UP000664835"/>
    </source>
</evidence>
<dbReference type="EMBL" id="JAGETV010000015">
    <property type="protein sequence ID" value="MBO1927678.1"/>
    <property type="molecule type" value="Genomic_DNA"/>
</dbReference>
<evidence type="ECO:0000256" key="3">
    <source>
        <dbReference type="PROSITE-ProRule" id="PRU00339"/>
    </source>
</evidence>
<dbReference type="RefSeq" id="WP_208150270.1">
    <property type="nucleotide sequence ID" value="NZ_JAGETV010000015.1"/>
</dbReference>
<protein>
    <submittedName>
        <fullName evidence="5">Tetratricopeptide repeat protein</fullName>
    </submittedName>
</protein>
<dbReference type="PROSITE" id="PS51257">
    <property type="entry name" value="PROKAR_LIPOPROTEIN"/>
    <property type="match status" value="1"/>
</dbReference>